<dbReference type="EMBL" id="JAWIZZ010000029">
    <property type="protein sequence ID" value="KAK5781797.1"/>
    <property type="molecule type" value="Genomic_DNA"/>
</dbReference>
<feature type="compositionally biased region" description="Low complexity" evidence="1">
    <location>
        <begin position="211"/>
        <end position="235"/>
    </location>
</feature>
<dbReference type="Gene3D" id="3.40.1000.50">
    <property type="entry name" value="Repressor of RNA polymerase III transcription Maf1"/>
    <property type="match status" value="2"/>
</dbReference>
<proteinExistence type="predicted"/>
<evidence type="ECO:0000313" key="2">
    <source>
        <dbReference type="EMBL" id="KAK5781797.1"/>
    </source>
</evidence>
<evidence type="ECO:0000256" key="1">
    <source>
        <dbReference type="SAM" id="MobiDB-lite"/>
    </source>
</evidence>
<reference evidence="3" key="1">
    <citation type="submission" date="2023-07" db="EMBL/GenBank/DDBJ databases">
        <title>A draft genome of Kazachstania heterogenica Y-27499.</title>
        <authorList>
            <person name="Donic C."/>
            <person name="Kralova J.S."/>
            <person name="Fidel L."/>
            <person name="Ben-Dor S."/>
            <person name="Jung S."/>
        </authorList>
    </citation>
    <scope>NUCLEOTIDE SEQUENCE [LARGE SCALE GENOMIC DNA]</scope>
    <source>
        <strain evidence="3">Y27499</strain>
    </source>
</reference>
<feature type="region of interest" description="Disordered" evidence="1">
    <location>
        <begin position="197"/>
        <end position="245"/>
    </location>
</feature>
<dbReference type="PANTHER" id="PTHR22504:SF0">
    <property type="entry name" value="REPRESSOR OF RNA POLYMERASE III TRANSCRIPTION MAF1 HOMOLOG"/>
    <property type="match status" value="1"/>
</dbReference>
<dbReference type="PANTHER" id="PTHR22504">
    <property type="entry name" value="REPRESSOR OF RNA POLYMERASE III TRANSCRIPTION MAF1"/>
    <property type="match status" value="1"/>
</dbReference>
<dbReference type="GO" id="GO:0016480">
    <property type="term" value="P:negative regulation of transcription by RNA polymerase III"/>
    <property type="evidence" value="ECO:0007669"/>
    <property type="project" value="InterPro"/>
</dbReference>
<dbReference type="Pfam" id="PF09174">
    <property type="entry name" value="Maf1"/>
    <property type="match status" value="1"/>
</dbReference>
<gene>
    <name evidence="2" type="ORF">RI543_000697</name>
</gene>
<evidence type="ECO:0000313" key="3">
    <source>
        <dbReference type="Proteomes" id="UP001306508"/>
    </source>
</evidence>
<sequence>MKFIDELDIERINQTLNFETSDCKISGGCDIYTTKPVASDKKLYKRIDHHLEMILQENESYNAAVQQHILNEVNGYLSSPILTGKNNNSNNNYDDNSTVIAHSEEAVDFHNSRRSSLSFWEQKRRMSITEPINNSTNNSGSVVNSPLLSKIDINDSNTNLMHNHVTKTSKLNDQNLKELVMNNYQNLVNKDNDYLSSSSINKNIQPKKRQSSSSSLIRRNSSSSSLKSNSNSNSNTPVLKSPRLRRSSLNDINNSSINIGPFGPINEPSSRRTFAYLIAILNASYPDHDFSSLEPTDFTKSSLKSFISKFENSLYSMGKQSNEQDWIWEIINDHMTLSDCIVYQYSPLKSFLEDEPGYLWNLMGFLFNRKRKRVAFIYLIASRLNSETPIKTNYVDVDTGHGLTSSNTNTNNDNDYDNDESGSYFTFSTKKSKKNIDILIDDTIDQYEGEYDLRDDENAIQDDSEDDF</sequence>
<name>A0AAN7WQL5_9SACH</name>
<dbReference type="GO" id="GO:0005634">
    <property type="term" value="C:nucleus"/>
    <property type="evidence" value="ECO:0007669"/>
    <property type="project" value="TreeGrafter"/>
</dbReference>
<dbReference type="GO" id="GO:0000994">
    <property type="term" value="F:RNA polymerase III core binding"/>
    <property type="evidence" value="ECO:0007669"/>
    <property type="project" value="TreeGrafter"/>
</dbReference>
<dbReference type="InterPro" id="IPR038564">
    <property type="entry name" value="Maf1_sf"/>
</dbReference>
<protein>
    <recommendedName>
        <fullName evidence="4">Repressor of RNA polymerase III transcription MAF1</fullName>
    </recommendedName>
</protein>
<accession>A0AAN7WQL5</accession>
<organism evidence="2 3">
    <name type="scientific">Arxiozyma heterogenica</name>
    <dbReference type="NCBI Taxonomy" id="278026"/>
    <lineage>
        <taxon>Eukaryota</taxon>
        <taxon>Fungi</taxon>
        <taxon>Dikarya</taxon>
        <taxon>Ascomycota</taxon>
        <taxon>Saccharomycotina</taxon>
        <taxon>Saccharomycetes</taxon>
        <taxon>Saccharomycetales</taxon>
        <taxon>Saccharomycetaceae</taxon>
        <taxon>Arxiozyma</taxon>
    </lineage>
</organism>
<dbReference type="InterPro" id="IPR015257">
    <property type="entry name" value="Maf1"/>
</dbReference>
<dbReference type="Proteomes" id="UP001306508">
    <property type="component" value="Unassembled WGS sequence"/>
</dbReference>
<dbReference type="AlphaFoldDB" id="A0AAN7WQL5"/>
<keyword evidence="3" id="KW-1185">Reference proteome</keyword>
<evidence type="ECO:0008006" key="4">
    <source>
        <dbReference type="Google" id="ProtNLM"/>
    </source>
</evidence>
<comment type="caution">
    <text evidence="2">The sequence shown here is derived from an EMBL/GenBank/DDBJ whole genome shotgun (WGS) entry which is preliminary data.</text>
</comment>